<evidence type="ECO:0000313" key="1">
    <source>
        <dbReference type="EMBL" id="DAD96202.1"/>
    </source>
</evidence>
<accession>A0A8S5NPJ8</accession>
<name>A0A8S5NPJ8_9CAUD</name>
<reference evidence="1" key="1">
    <citation type="journal article" date="2021" name="Proc. Natl. Acad. Sci. U.S.A.">
        <title>A Catalog of Tens of Thousands of Viruses from Human Metagenomes Reveals Hidden Associations with Chronic Diseases.</title>
        <authorList>
            <person name="Tisza M.J."/>
            <person name="Buck C.B."/>
        </authorList>
    </citation>
    <scope>NUCLEOTIDE SEQUENCE</scope>
    <source>
        <strain evidence="1">CtlnK45</strain>
    </source>
</reference>
<proteinExistence type="predicted"/>
<protein>
    <submittedName>
        <fullName evidence="1">Uncharacterized protein</fullName>
    </submittedName>
</protein>
<organism evidence="1">
    <name type="scientific">Myoviridae sp. ctlnK45</name>
    <dbReference type="NCBI Taxonomy" id="2826693"/>
    <lineage>
        <taxon>Viruses</taxon>
        <taxon>Duplodnaviria</taxon>
        <taxon>Heunggongvirae</taxon>
        <taxon>Uroviricota</taxon>
        <taxon>Caudoviricetes</taxon>
    </lineage>
</organism>
<sequence length="239" mass="25906">MNELALYQYNAAALTVAPVPRSGNYTICAPDGAPAVLKRGIDFGMIRKKNGDAMTKNPTLFKSGAEKVAVAYGLCQRYTLESKLEDIEHGFFYFLVRCDLIKIYDGKEYVITSAYGSGNTREGRTGSQSPYDGANSAVKMAQKRALVSAALSLGCVSDMFTQDIESDTEDGSAYMTNKDPNAPITAAQVKFFYSACSRHGLTKQEAKALLKAHGYDSASKVLSKDFDALLDALEPKEDA</sequence>
<dbReference type="EMBL" id="BK015212">
    <property type="protein sequence ID" value="DAD96202.1"/>
    <property type="molecule type" value="Genomic_DNA"/>
</dbReference>